<dbReference type="RefSeq" id="WP_148740412.1">
    <property type="nucleotide sequence ID" value="NZ_VSTH01000051.1"/>
</dbReference>
<proteinExistence type="predicted"/>
<protein>
    <submittedName>
        <fullName evidence="2">Uncharacterized protein</fullName>
    </submittedName>
</protein>
<accession>A0A5S4YMX3</accession>
<sequence length="64" mass="7247">MSILLSEAEEAAARRWNLDTVEHRAMRAAFVAGAEFAGAERPSPLPANSNEREDIRARMNHWRL</sequence>
<feature type="region of interest" description="Disordered" evidence="1">
    <location>
        <begin position="39"/>
        <end position="64"/>
    </location>
</feature>
<evidence type="ECO:0000313" key="3">
    <source>
        <dbReference type="Proteomes" id="UP000324797"/>
    </source>
</evidence>
<name>A0A5S4YMX3_9BRAD</name>
<comment type="caution">
    <text evidence="2">The sequence shown here is derived from an EMBL/GenBank/DDBJ whole genome shotgun (WGS) entry which is preliminary data.</text>
</comment>
<evidence type="ECO:0000313" key="2">
    <source>
        <dbReference type="EMBL" id="TYO65478.1"/>
    </source>
</evidence>
<organism evidence="2 3">
    <name type="scientific">Bradyrhizobium hipponense</name>
    <dbReference type="NCBI Taxonomy" id="2605638"/>
    <lineage>
        <taxon>Bacteria</taxon>
        <taxon>Pseudomonadati</taxon>
        <taxon>Pseudomonadota</taxon>
        <taxon>Alphaproteobacteria</taxon>
        <taxon>Hyphomicrobiales</taxon>
        <taxon>Nitrobacteraceae</taxon>
        <taxon>Bradyrhizobium</taxon>
    </lineage>
</organism>
<evidence type="ECO:0000256" key="1">
    <source>
        <dbReference type="SAM" id="MobiDB-lite"/>
    </source>
</evidence>
<dbReference type="Proteomes" id="UP000324797">
    <property type="component" value="Unassembled WGS sequence"/>
</dbReference>
<keyword evidence="3" id="KW-1185">Reference proteome</keyword>
<dbReference type="EMBL" id="VSTH01000051">
    <property type="protein sequence ID" value="TYO65478.1"/>
    <property type="molecule type" value="Genomic_DNA"/>
</dbReference>
<gene>
    <name evidence="2" type="ORF">FXV83_16210</name>
</gene>
<dbReference type="AlphaFoldDB" id="A0A5S4YMX3"/>
<reference evidence="2 3" key="1">
    <citation type="submission" date="2019-08" db="EMBL/GenBank/DDBJ databases">
        <title>Bradyrhizobium hipponensis sp. nov., a rhizobium isolated from a Lupinus angustifolius root nodule in Tunisia.</title>
        <authorList>
            <person name="Off K."/>
            <person name="Rejili M."/>
            <person name="Mars M."/>
            <person name="Brachmann A."/>
            <person name="Marin M."/>
        </authorList>
    </citation>
    <scope>NUCLEOTIDE SEQUENCE [LARGE SCALE GENOMIC DNA]</scope>
    <source>
        <strain evidence="3">aSej3</strain>
    </source>
</reference>